<dbReference type="Gene3D" id="2.60.120.260">
    <property type="entry name" value="Galactose-binding domain-like"/>
    <property type="match status" value="1"/>
</dbReference>
<dbReference type="OrthoDB" id="9761519at2"/>
<evidence type="ECO:0000313" key="2">
    <source>
        <dbReference type="Proteomes" id="UP000198670"/>
    </source>
</evidence>
<dbReference type="InterPro" id="IPR053161">
    <property type="entry name" value="Ulvan_degrading_GH"/>
</dbReference>
<name>A0A1I3FF75_9SPHI</name>
<dbReference type="InterPro" id="IPR008979">
    <property type="entry name" value="Galactose-bd-like_sf"/>
</dbReference>
<reference evidence="1 2" key="1">
    <citation type="submission" date="2016-10" db="EMBL/GenBank/DDBJ databases">
        <authorList>
            <person name="de Groot N.N."/>
        </authorList>
    </citation>
    <scope>NUCLEOTIDE SEQUENCE [LARGE SCALE GENOMIC DNA]</scope>
    <source>
        <strain evidence="1 2">RK1</strain>
    </source>
</reference>
<evidence type="ECO:0000313" key="1">
    <source>
        <dbReference type="EMBL" id="SFI09855.1"/>
    </source>
</evidence>
<proteinExistence type="predicted"/>
<dbReference type="AlphaFoldDB" id="A0A1I3FF75"/>
<dbReference type="PANTHER" id="PTHR36848">
    <property type="entry name" value="DNA-BINDING PROTEIN (PUTATIVE SECRETED PROTEIN)-RELATED"/>
    <property type="match status" value="1"/>
</dbReference>
<dbReference type="Proteomes" id="UP000198670">
    <property type="component" value="Unassembled WGS sequence"/>
</dbReference>
<accession>A0A1I3FF75</accession>
<dbReference type="EMBL" id="FOQO01000002">
    <property type="protein sequence ID" value="SFI09855.1"/>
    <property type="molecule type" value="Genomic_DNA"/>
</dbReference>
<sequence>MDRRSFLVTSSVLGSSLLWLNHKNANALTGFSAAKRDLFQVFQEPDSGYRPFVRWWWNGNKVDKAEILRELRLLKDAGIGGVEINPISFPDRADDMGIKSLRWLSDEWIDLVKYAAEQARALGMTADLIVGSGWPFGSEDLKEEETAQVVLVYAEEIEGPTTYRAKPFHFFSAVDPGVTDKNALRNPELLALKLAKNPIGSLDDVTDLSDEIGKQEMVIDIPEGKHVLYALVKFNAFAAVINGAPGAAGSILNHMDREAVNRYLHRMSDTMQNRIGPLKNYLRALFTDSMELEGSNWTADFAAEFEKRCGYDLMPYLPFILFKVGRLGAVVDENYGAKKTEAFNELLSRVRFDYEFTKACILKERFTDTYVGWCRDLGVKSRAQAYGRGFFPLESSLEYDIPEGESWTTNYLRHKLGEEMSNEDYRRGRGYTMIDKYVSSAAHLKGKRVVSCEEMTNTYLVFNATLELLKRGSDQAVMAGITHSVWHGFNYSPKEAPFPGWIQYGSYYSEKNNWWPYFNYLNDYKARLSSQLQNGDYFADMAILPANYDLWANHGVQTDPFPEKLNVPYTSLLWEAINKNGGSADYLTEMVLGDCTVSDGKLCYGKRQYAVLFLPGVTSMAASSLEKIYQFVQSGGRVFCIDRLPEKGLGLKGLTDEDTAVKEWVSKLQAFSQRFVLLDKPADGDFLTWYTTISVTHGLPSYLKIEVPDSYFMQIRYRRDDGSELFFFQNAHRYNSHVTNVVFAEAIAGKRTCWVWDLEKGERYRVELNPDRSIQLDLGPSESLMLVFDTHRKGKKWKPIPITGTEIQTLDNTWEVVLQHRQESTERTIELDKLVDFKEREDLVHFSGTAIYRRKVRISDAAAYALNLGRVEGIADVYVNGTQVGVKWSGRRLFDLSGVLKRGDNLLEIHVVTTMGNYLKTLTDNEIAQFWVNRKGREQEIQSMGMIGPVTLYQI</sequence>
<dbReference type="NCBIfam" id="NF045579">
    <property type="entry name" value="rhamnoside_JR"/>
    <property type="match status" value="1"/>
</dbReference>
<organism evidence="1 2">
    <name type="scientific">Parapedobacter indicus</name>
    <dbReference type="NCBI Taxonomy" id="1477437"/>
    <lineage>
        <taxon>Bacteria</taxon>
        <taxon>Pseudomonadati</taxon>
        <taxon>Bacteroidota</taxon>
        <taxon>Sphingobacteriia</taxon>
        <taxon>Sphingobacteriales</taxon>
        <taxon>Sphingobacteriaceae</taxon>
        <taxon>Parapedobacter</taxon>
    </lineage>
</organism>
<gene>
    <name evidence="1" type="ORF">SAMN05444682_102304</name>
</gene>
<dbReference type="SUPFAM" id="SSF49785">
    <property type="entry name" value="Galactose-binding domain-like"/>
    <property type="match status" value="1"/>
</dbReference>
<dbReference type="PANTHER" id="PTHR36848:SF2">
    <property type="entry name" value="SECRETED PROTEIN"/>
    <property type="match status" value="1"/>
</dbReference>
<dbReference type="Pfam" id="PF17132">
    <property type="entry name" value="Glyco_hydro_106"/>
    <property type="match status" value="2"/>
</dbReference>
<dbReference type="STRING" id="1477437.SAMN05444682_102304"/>
<dbReference type="RefSeq" id="WP_090625097.1">
    <property type="nucleotide sequence ID" value="NZ_FOQO01000002.1"/>
</dbReference>
<keyword evidence="2" id="KW-1185">Reference proteome</keyword>
<protein>
    <submittedName>
        <fullName evidence="1">Alpha-L-rhamnosidase</fullName>
    </submittedName>
</protein>